<sequence length="179" mass="18961">MARLITGLVLLGVAGAVAAGCGPPQNPDEPLPQEKTRGGSNPSGRDTGSVTGGGLSGLFADDEDDAEGGGSGVAVNSFLWRASLDTVSFMPLAQADPFGGVIITDWYSPADAEGERIKVNVFILSRELRANALRASVFRQVREDGEWVDAEVSEDTATRLENAILSRAREMRVTKRKQS</sequence>
<evidence type="ECO:0008006" key="5">
    <source>
        <dbReference type="Google" id="ProtNLM"/>
    </source>
</evidence>
<keyword evidence="4" id="KW-1185">Reference proteome</keyword>
<organism evidence="3 4">
    <name type="scientific">Limimonas halophila</name>
    <dbReference type="NCBI Taxonomy" id="1082479"/>
    <lineage>
        <taxon>Bacteria</taxon>
        <taxon>Pseudomonadati</taxon>
        <taxon>Pseudomonadota</taxon>
        <taxon>Alphaproteobacteria</taxon>
        <taxon>Rhodospirillales</taxon>
        <taxon>Rhodovibrionaceae</taxon>
        <taxon>Limimonas</taxon>
    </lineage>
</organism>
<dbReference type="EMBL" id="FNCE01000007">
    <property type="protein sequence ID" value="SDG24495.1"/>
    <property type="molecule type" value="Genomic_DNA"/>
</dbReference>
<dbReference type="AlphaFoldDB" id="A0A1G7SN64"/>
<dbReference type="Proteomes" id="UP000199415">
    <property type="component" value="Unassembled WGS sequence"/>
</dbReference>
<feature type="chain" id="PRO_5011746951" description="DUF3576 domain-containing protein" evidence="2">
    <location>
        <begin position="19"/>
        <end position="179"/>
    </location>
</feature>
<evidence type="ECO:0000313" key="3">
    <source>
        <dbReference type="EMBL" id="SDG24495.1"/>
    </source>
</evidence>
<feature type="signal peptide" evidence="2">
    <location>
        <begin position="1"/>
        <end position="18"/>
    </location>
</feature>
<proteinExistence type="predicted"/>
<feature type="region of interest" description="Disordered" evidence="1">
    <location>
        <begin position="21"/>
        <end position="63"/>
    </location>
</feature>
<dbReference type="RefSeq" id="WP_245659548.1">
    <property type="nucleotide sequence ID" value="NZ_FNCE01000007.1"/>
</dbReference>
<evidence type="ECO:0000256" key="1">
    <source>
        <dbReference type="SAM" id="MobiDB-lite"/>
    </source>
</evidence>
<protein>
    <recommendedName>
        <fullName evidence="5">DUF3576 domain-containing protein</fullName>
    </recommendedName>
</protein>
<evidence type="ECO:0000256" key="2">
    <source>
        <dbReference type="SAM" id="SignalP"/>
    </source>
</evidence>
<gene>
    <name evidence="3" type="ORF">SAMN05216241_10779</name>
</gene>
<accession>A0A1G7SN64</accession>
<dbReference type="PROSITE" id="PS51257">
    <property type="entry name" value="PROKAR_LIPOPROTEIN"/>
    <property type="match status" value="1"/>
</dbReference>
<dbReference type="InterPro" id="IPR021959">
    <property type="entry name" value="DUF3576"/>
</dbReference>
<evidence type="ECO:0000313" key="4">
    <source>
        <dbReference type="Proteomes" id="UP000199415"/>
    </source>
</evidence>
<keyword evidence="2" id="KW-0732">Signal</keyword>
<reference evidence="3 4" key="1">
    <citation type="submission" date="2016-10" db="EMBL/GenBank/DDBJ databases">
        <authorList>
            <person name="de Groot N.N."/>
        </authorList>
    </citation>
    <scope>NUCLEOTIDE SEQUENCE [LARGE SCALE GENOMIC DNA]</scope>
    <source>
        <strain evidence="3 4">DSM 25584</strain>
    </source>
</reference>
<name>A0A1G7SN64_9PROT</name>
<dbReference type="Pfam" id="PF12100">
    <property type="entry name" value="DUF3576"/>
    <property type="match status" value="1"/>
</dbReference>
<dbReference type="STRING" id="1082479.SAMN05216241_10779"/>